<keyword evidence="2" id="KW-1185">Reference proteome</keyword>
<organism evidence="3">
    <name type="scientific">Haemonchus placei</name>
    <name type="common">Barber's pole worm</name>
    <dbReference type="NCBI Taxonomy" id="6290"/>
    <lineage>
        <taxon>Eukaryota</taxon>
        <taxon>Metazoa</taxon>
        <taxon>Ecdysozoa</taxon>
        <taxon>Nematoda</taxon>
        <taxon>Chromadorea</taxon>
        <taxon>Rhabditida</taxon>
        <taxon>Rhabditina</taxon>
        <taxon>Rhabditomorpha</taxon>
        <taxon>Strongyloidea</taxon>
        <taxon>Trichostrongylidae</taxon>
        <taxon>Haemonchus</taxon>
    </lineage>
</organism>
<dbReference type="Proteomes" id="UP000268014">
    <property type="component" value="Unassembled WGS sequence"/>
</dbReference>
<reference evidence="1 2" key="2">
    <citation type="submission" date="2018-11" db="EMBL/GenBank/DDBJ databases">
        <authorList>
            <consortium name="Pathogen Informatics"/>
        </authorList>
    </citation>
    <scope>NUCLEOTIDE SEQUENCE [LARGE SCALE GENOMIC DNA]</scope>
    <source>
        <strain evidence="1 2">MHpl1</strain>
    </source>
</reference>
<gene>
    <name evidence="1" type="ORF">HPLM_LOCUS2966</name>
</gene>
<sequence>MELCDIAVYPNSQSNYLPFGLAQESPPGPTSVEMGEVLSEYVTEMLY</sequence>
<dbReference type="AlphaFoldDB" id="A0A0N4W098"/>
<dbReference type="EMBL" id="UZAF01008041">
    <property type="protein sequence ID" value="VDO17784.1"/>
    <property type="molecule type" value="Genomic_DNA"/>
</dbReference>
<protein>
    <submittedName>
        <fullName evidence="3">GMC_oxred_C domain-containing protein</fullName>
    </submittedName>
</protein>
<proteinExistence type="predicted"/>
<dbReference type="WBParaSite" id="HPLM_0000297401-mRNA-1">
    <property type="protein sequence ID" value="HPLM_0000297401-mRNA-1"/>
    <property type="gene ID" value="HPLM_0000297401"/>
</dbReference>
<evidence type="ECO:0000313" key="2">
    <source>
        <dbReference type="Proteomes" id="UP000268014"/>
    </source>
</evidence>
<name>A0A0N4W098_HAEPC</name>
<accession>A0A0N4W098</accession>
<evidence type="ECO:0000313" key="3">
    <source>
        <dbReference type="WBParaSite" id="HPLM_0000297401-mRNA-1"/>
    </source>
</evidence>
<reference evidence="3" key="1">
    <citation type="submission" date="2017-02" db="UniProtKB">
        <authorList>
            <consortium name="WormBaseParasite"/>
        </authorList>
    </citation>
    <scope>IDENTIFICATION</scope>
</reference>
<evidence type="ECO:0000313" key="1">
    <source>
        <dbReference type="EMBL" id="VDO17784.1"/>
    </source>
</evidence>